<sequence>MKKPNNIEQMIVQSMEPISVSLNDVQMYSIKQIKPIYDTLTQLKQSNDKRERVNGYLVEMGYPPMWDSHLINKIDDKINQYNAKDSMETDIEEEIYQVLFGLLNQDEMQRLLVNWGKQKFLAERFKILESAIKCHNSGLYYSSIATLMPQMEGIIFEVFNHRNFYQERFLNIYLNVLFETEEEKDQQVDYFTFNYKMRTYYKDVVLEKFYGSETTSELSRHALSHGYLKTYGTPSNSLKLILFFNQVMNFLSILTNEDKVRAQGKVQELIEVKKSNHITKERLKVLEKENEAFKSLLLEFIGYEDEWLPTRPGLGKKKKDELIEHIQYQRQLMKELYKKLDHKTQNEFKIKVESCIWPIMHNED</sequence>
<evidence type="ECO:0000313" key="1">
    <source>
        <dbReference type="EMBL" id="KZD93376.1"/>
    </source>
</evidence>
<dbReference type="Proteomes" id="UP000076442">
    <property type="component" value="Unassembled WGS sequence"/>
</dbReference>
<organism evidence="1 2">
    <name type="scientific">Bacillus subtilis</name>
    <dbReference type="NCBI Taxonomy" id="1423"/>
    <lineage>
        <taxon>Bacteria</taxon>
        <taxon>Bacillati</taxon>
        <taxon>Bacillota</taxon>
        <taxon>Bacilli</taxon>
        <taxon>Bacillales</taxon>
        <taxon>Bacillaceae</taxon>
        <taxon>Bacillus</taxon>
    </lineage>
</organism>
<evidence type="ECO:0000313" key="2">
    <source>
        <dbReference type="Proteomes" id="UP000076442"/>
    </source>
</evidence>
<dbReference type="EMBL" id="LJZV01000005">
    <property type="protein sequence ID" value="KZD93376.1"/>
    <property type="molecule type" value="Genomic_DNA"/>
</dbReference>
<dbReference type="AlphaFoldDB" id="A0AAP1HAD7"/>
<gene>
    <name evidence="1" type="ORF">B4122_1208</name>
</gene>
<name>A0AAP1HAD7_BACIU</name>
<comment type="caution">
    <text evidence="1">The sequence shown here is derived from an EMBL/GenBank/DDBJ whole genome shotgun (WGS) entry which is preliminary data.</text>
</comment>
<dbReference type="RefSeq" id="WP_041352918.1">
    <property type="nucleotide sequence ID" value="NZ_CP063150.1"/>
</dbReference>
<accession>A0AAP1HAD7</accession>
<protein>
    <submittedName>
        <fullName evidence="1">Uncharacterized protein</fullName>
    </submittedName>
</protein>
<reference evidence="1 2" key="1">
    <citation type="submission" date="2015-09" db="EMBL/GenBank/DDBJ databases">
        <title>Spore heat resistance.</title>
        <authorList>
            <person name="Boekhorst J."/>
            <person name="Berendsen E.M."/>
            <person name="Wells-Bennik M.H."/>
            <person name="Kuipers O.P."/>
        </authorList>
    </citation>
    <scope>NUCLEOTIDE SEQUENCE [LARGE SCALE GENOMIC DNA]</scope>
    <source>
        <strain evidence="1 2">B4122</strain>
    </source>
</reference>
<proteinExistence type="predicted"/>